<keyword evidence="2" id="KW-1185">Reference proteome</keyword>
<evidence type="ECO:0000313" key="1">
    <source>
        <dbReference type="EMBL" id="KIK56670.1"/>
    </source>
</evidence>
<accession>A0A0D0B0S3</accession>
<gene>
    <name evidence="1" type="ORF">GYMLUDRAFT_46981</name>
</gene>
<dbReference type="AlphaFoldDB" id="A0A0D0B0S3"/>
<reference evidence="1 2" key="1">
    <citation type="submission" date="2014-04" db="EMBL/GenBank/DDBJ databases">
        <title>Evolutionary Origins and Diversification of the Mycorrhizal Mutualists.</title>
        <authorList>
            <consortium name="DOE Joint Genome Institute"/>
            <consortium name="Mycorrhizal Genomics Consortium"/>
            <person name="Kohler A."/>
            <person name="Kuo A."/>
            <person name="Nagy L.G."/>
            <person name="Floudas D."/>
            <person name="Copeland A."/>
            <person name="Barry K.W."/>
            <person name="Cichocki N."/>
            <person name="Veneault-Fourrey C."/>
            <person name="LaButti K."/>
            <person name="Lindquist E.A."/>
            <person name="Lipzen A."/>
            <person name="Lundell T."/>
            <person name="Morin E."/>
            <person name="Murat C."/>
            <person name="Riley R."/>
            <person name="Ohm R."/>
            <person name="Sun H."/>
            <person name="Tunlid A."/>
            <person name="Henrissat B."/>
            <person name="Grigoriev I.V."/>
            <person name="Hibbett D.S."/>
            <person name="Martin F."/>
        </authorList>
    </citation>
    <scope>NUCLEOTIDE SEQUENCE [LARGE SCALE GENOMIC DNA]</scope>
    <source>
        <strain evidence="1 2">FD-317 M1</strain>
    </source>
</reference>
<organism evidence="1 2">
    <name type="scientific">Collybiopsis luxurians FD-317 M1</name>
    <dbReference type="NCBI Taxonomy" id="944289"/>
    <lineage>
        <taxon>Eukaryota</taxon>
        <taxon>Fungi</taxon>
        <taxon>Dikarya</taxon>
        <taxon>Basidiomycota</taxon>
        <taxon>Agaricomycotina</taxon>
        <taxon>Agaricomycetes</taxon>
        <taxon>Agaricomycetidae</taxon>
        <taxon>Agaricales</taxon>
        <taxon>Marasmiineae</taxon>
        <taxon>Omphalotaceae</taxon>
        <taxon>Collybiopsis</taxon>
        <taxon>Collybiopsis luxurians</taxon>
    </lineage>
</organism>
<evidence type="ECO:0000313" key="2">
    <source>
        <dbReference type="Proteomes" id="UP000053593"/>
    </source>
</evidence>
<dbReference type="HOGENOM" id="CLU_2941971_0_0_1"/>
<protein>
    <submittedName>
        <fullName evidence="1">Uncharacterized protein</fullName>
    </submittedName>
</protein>
<dbReference type="Proteomes" id="UP000053593">
    <property type="component" value="Unassembled WGS sequence"/>
</dbReference>
<dbReference type="EMBL" id="KN834796">
    <property type="protein sequence ID" value="KIK56670.1"/>
    <property type="molecule type" value="Genomic_DNA"/>
</dbReference>
<name>A0A0D0B0S3_9AGAR</name>
<sequence length="60" mass="6781">MYSQLPSLSALLICLISNGMIYVPQQYLVVVQTRSVLNTWNAKDPFHIFGIHRISESSLS</sequence>
<proteinExistence type="predicted"/>